<accession>A0A397TJT1</accession>
<keyword evidence="2" id="KW-1185">Reference proteome</keyword>
<proteinExistence type="predicted"/>
<dbReference type="EMBL" id="QKYT01000040">
    <property type="protein sequence ID" value="RIA96717.1"/>
    <property type="molecule type" value="Genomic_DNA"/>
</dbReference>
<evidence type="ECO:0000313" key="1">
    <source>
        <dbReference type="EMBL" id="RIA96717.1"/>
    </source>
</evidence>
<name>A0A397TJT1_9GLOM</name>
<dbReference type="AlphaFoldDB" id="A0A397TJT1"/>
<dbReference type="OrthoDB" id="2307154at2759"/>
<sequence>MNTVYTALYNSTTQAITTQNSQSTQQVLNEFRFFYQPPDDNNFYHVTCKVLHNYVQNSEIWEDDYDCEFLYQSSNVTYRVTCKLLSHSLIVNILNKEFYGRDFDVNDLKRKYILTWNFYQKYNLELSLKQALPILQDQILKSEPHVAFNSFQPMQSYQSTQEELKLFYQPPNDNNFYHVTCKMNYFQSSKNLVSWEYDYYYEFSDTIHVTCKLLSHSLIVNFLNKEIYGRDFDVNDLKRNHVLTLNQQLNLRLNLEQVLSFYFYIPVNHVGEMGSDSDENTSQFHENIESNTTQTIDNQTYFNNAMSDNDAVQDVQDTYPDFNNISY</sequence>
<protein>
    <submittedName>
        <fullName evidence="1">Uncharacterized protein</fullName>
    </submittedName>
</protein>
<evidence type="ECO:0000313" key="2">
    <source>
        <dbReference type="Proteomes" id="UP000265703"/>
    </source>
</evidence>
<gene>
    <name evidence="1" type="ORF">C1645_815035</name>
</gene>
<comment type="caution">
    <text evidence="1">The sequence shown here is derived from an EMBL/GenBank/DDBJ whole genome shotgun (WGS) entry which is preliminary data.</text>
</comment>
<organism evidence="1 2">
    <name type="scientific">Glomus cerebriforme</name>
    <dbReference type="NCBI Taxonomy" id="658196"/>
    <lineage>
        <taxon>Eukaryota</taxon>
        <taxon>Fungi</taxon>
        <taxon>Fungi incertae sedis</taxon>
        <taxon>Mucoromycota</taxon>
        <taxon>Glomeromycotina</taxon>
        <taxon>Glomeromycetes</taxon>
        <taxon>Glomerales</taxon>
        <taxon>Glomeraceae</taxon>
        <taxon>Glomus</taxon>
    </lineage>
</organism>
<reference evidence="1 2" key="1">
    <citation type="submission" date="2018-06" db="EMBL/GenBank/DDBJ databases">
        <title>Comparative genomics reveals the genomic features of Rhizophagus irregularis, R. cerebriforme, R. diaphanum and Gigaspora rosea, and their symbiotic lifestyle signature.</title>
        <authorList>
            <person name="Morin E."/>
            <person name="San Clemente H."/>
            <person name="Chen E.C.H."/>
            <person name="De La Providencia I."/>
            <person name="Hainaut M."/>
            <person name="Kuo A."/>
            <person name="Kohler A."/>
            <person name="Murat C."/>
            <person name="Tang N."/>
            <person name="Roy S."/>
            <person name="Loubradou J."/>
            <person name="Henrissat B."/>
            <person name="Grigoriev I.V."/>
            <person name="Corradi N."/>
            <person name="Roux C."/>
            <person name="Martin F.M."/>
        </authorList>
    </citation>
    <scope>NUCLEOTIDE SEQUENCE [LARGE SCALE GENOMIC DNA]</scope>
    <source>
        <strain evidence="1 2">DAOM 227022</strain>
    </source>
</reference>
<dbReference type="Proteomes" id="UP000265703">
    <property type="component" value="Unassembled WGS sequence"/>
</dbReference>